<sequence length="185" mass="21148">MKLQIVALLDENYISCLESMQKTVCKRYKAYKCTPSLYIPMVTTLNSDVETLNKILYKVLEPYKKFKVNVVNSLHVNLDSKLCSIGISQMGYISRLNRAILEGLEQHNISTENSIINNPAFDFNVPLTSCNYTLKKLSTQGSVPFVKSQPTDSILNFTRISKLEIWKMNGSKFDSVIKSFELRQF</sequence>
<dbReference type="RefSeq" id="WP_143146977.1">
    <property type="nucleotide sequence ID" value="NZ_FRAD01000008.1"/>
</dbReference>
<dbReference type="OrthoDB" id="2112057at2"/>
<accession>A0A1M6MT31</accession>
<dbReference type="Proteomes" id="UP000183952">
    <property type="component" value="Unassembled WGS sequence"/>
</dbReference>
<protein>
    <recommendedName>
        <fullName evidence="3">2'-5' RNA ligase superfamily protein</fullName>
    </recommendedName>
</protein>
<dbReference type="EMBL" id="FRAD01000008">
    <property type="protein sequence ID" value="SHJ86695.1"/>
    <property type="molecule type" value="Genomic_DNA"/>
</dbReference>
<dbReference type="STRING" id="1121331.SAMN02745248_01160"/>
<name>A0A1M6MT31_9CLOT</name>
<gene>
    <name evidence="1" type="ORF">SAMN02745248_01160</name>
</gene>
<dbReference type="AlphaFoldDB" id="A0A1M6MT31"/>
<organism evidence="1 2">
    <name type="scientific">Hathewaya proteolytica DSM 3090</name>
    <dbReference type="NCBI Taxonomy" id="1121331"/>
    <lineage>
        <taxon>Bacteria</taxon>
        <taxon>Bacillati</taxon>
        <taxon>Bacillota</taxon>
        <taxon>Clostridia</taxon>
        <taxon>Eubacteriales</taxon>
        <taxon>Clostridiaceae</taxon>
        <taxon>Hathewaya</taxon>
    </lineage>
</organism>
<evidence type="ECO:0008006" key="3">
    <source>
        <dbReference type="Google" id="ProtNLM"/>
    </source>
</evidence>
<evidence type="ECO:0000313" key="1">
    <source>
        <dbReference type="EMBL" id="SHJ86695.1"/>
    </source>
</evidence>
<evidence type="ECO:0000313" key="2">
    <source>
        <dbReference type="Proteomes" id="UP000183952"/>
    </source>
</evidence>
<reference evidence="1 2" key="1">
    <citation type="submission" date="2016-11" db="EMBL/GenBank/DDBJ databases">
        <authorList>
            <person name="Jaros S."/>
            <person name="Januszkiewicz K."/>
            <person name="Wedrychowicz H."/>
        </authorList>
    </citation>
    <scope>NUCLEOTIDE SEQUENCE [LARGE SCALE GENOMIC DNA]</scope>
    <source>
        <strain evidence="1 2">DSM 3090</strain>
    </source>
</reference>
<proteinExistence type="predicted"/>
<keyword evidence="2" id="KW-1185">Reference proteome</keyword>